<evidence type="ECO:0000313" key="3">
    <source>
        <dbReference type="EMBL" id="MPM06879.1"/>
    </source>
</evidence>
<evidence type="ECO:0000259" key="2">
    <source>
        <dbReference type="Pfam" id="PF13478"/>
    </source>
</evidence>
<evidence type="ECO:0000259" key="1">
    <source>
        <dbReference type="Pfam" id="PF02625"/>
    </source>
</evidence>
<accession>A0A644WT35</accession>
<dbReference type="InterPro" id="IPR003777">
    <property type="entry name" value="XdhC_CoxI"/>
</dbReference>
<dbReference type="PANTHER" id="PTHR30388:SF6">
    <property type="entry name" value="XANTHINE DEHYDROGENASE SUBUNIT A-RELATED"/>
    <property type="match status" value="1"/>
</dbReference>
<dbReference type="InterPro" id="IPR027051">
    <property type="entry name" value="XdhC_Rossmann_dom"/>
</dbReference>
<feature type="domain" description="XdhC Rossmann" evidence="2">
    <location>
        <begin position="40"/>
        <end position="184"/>
    </location>
</feature>
<organism evidence="3">
    <name type="scientific">bioreactor metagenome</name>
    <dbReference type="NCBI Taxonomy" id="1076179"/>
    <lineage>
        <taxon>unclassified sequences</taxon>
        <taxon>metagenomes</taxon>
        <taxon>ecological metagenomes</taxon>
    </lineage>
</organism>
<protein>
    <recommendedName>
        <fullName evidence="4">Xanthine dehydrogenase subunit A</fullName>
    </recommendedName>
</protein>
<dbReference type="Gene3D" id="3.40.50.720">
    <property type="entry name" value="NAD(P)-binding Rossmann-like Domain"/>
    <property type="match status" value="1"/>
</dbReference>
<dbReference type="AlphaFoldDB" id="A0A644WT35"/>
<gene>
    <name evidence="3" type="ORF">SDC9_53182</name>
</gene>
<dbReference type="EMBL" id="VSSQ01001275">
    <property type="protein sequence ID" value="MPM06879.1"/>
    <property type="molecule type" value="Genomic_DNA"/>
</dbReference>
<name>A0A644WT35_9ZZZZ</name>
<reference evidence="3" key="1">
    <citation type="submission" date="2019-08" db="EMBL/GenBank/DDBJ databases">
        <authorList>
            <person name="Kucharzyk K."/>
            <person name="Murdoch R.W."/>
            <person name="Higgins S."/>
            <person name="Loffler F."/>
        </authorList>
    </citation>
    <scope>NUCLEOTIDE SEQUENCE</scope>
</reference>
<proteinExistence type="predicted"/>
<feature type="domain" description="XdhC- CoxI" evidence="1">
    <location>
        <begin position="213"/>
        <end position="278"/>
    </location>
</feature>
<sequence length="306" mass="33100">MKLQNLTQSGGAPASILFHTTDEQGCARDVTRVFLPPQRLILLGGGHVSQALCGYAVDLGFEVVVVDDRPAYANAERFPMASRILCNGFEHAISELAITEYDYIAVVTRGHRHDALCLRAIFGGNAMPYYLGLIGSRRRTTELFALLKEEGFDPVKIERVHTPIGLPIGAETPKEIAISILAELILMRSKQKVDAEGLLELTSGEPELRRVLLENKEPRALAVVVKQAGSTPVPPGAIMLVDQIGGIVGTVGGGCGEHEIVMRALEVLRTGKPELVTLDMTNDVVADEGMVCGGRMTVWIEPVKIQ</sequence>
<evidence type="ECO:0008006" key="4">
    <source>
        <dbReference type="Google" id="ProtNLM"/>
    </source>
</evidence>
<dbReference type="Pfam" id="PF13478">
    <property type="entry name" value="XdhC_C"/>
    <property type="match status" value="1"/>
</dbReference>
<dbReference type="PANTHER" id="PTHR30388">
    <property type="entry name" value="ALDEHYDE OXIDOREDUCTASE MOLYBDENUM COFACTOR ASSEMBLY PROTEIN"/>
    <property type="match status" value="1"/>
</dbReference>
<dbReference type="Pfam" id="PF02625">
    <property type="entry name" value="XdhC_CoxI"/>
    <property type="match status" value="1"/>
</dbReference>
<dbReference type="InterPro" id="IPR052698">
    <property type="entry name" value="MoCofactor_Util/Proc"/>
</dbReference>
<comment type="caution">
    <text evidence="3">The sequence shown here is derived from an EMBL/GenBank/DDBJ whole genome shotgun (WGS) entry which is preliminary data.</text>
</comment>